<feature type="non-terminal residue" evidence="2">
    <location>
        <position position="1"/>
    </location>
</feature>
<dbReference type="InterPro" id="IPR006680">
    <property type="entry name" value="Amidohydro-rel"/>
</dbReference>
<organism evidence="2">
    <name type="scientific">marine sediment metagenome</name>
    <dbReference type="NCBI Taxonomy" id="412755"/>
    <lineage>
        <taxon>unclassified sequences</taxon>
        <taxon>metagenomes</taxon>
        <taxon>ecological metagenomes</taxon>
    </lineage>
</organism>
<feature type="domain" description="Amidohydrolase-related" evidence="1">
    <location>
        <begin position="1"/>
        <end position="114"/>
    </location>
</feature>
<accession>X0U1K4</accession>
<dbReference type="AlphaFoldDB" id="X0U1K4"/>
<gene>
    <name evidence="2" type="ORF">S01H1_16495</name>
</gene>
<dbReference type="EMBL" id="BARS01008681">
    <property type="protein sequence ID" value="GAF82325.1"/>
    <property type="molecule type" value="Genomic_DNA"/>
</dbReference>
<comment type="caution">
    <text evidence="2">The sequence shown here is derived from an EMBL/GenBank/DDBJ whole genome shotgun (WGS) entry which is preliminary data.</text>
</comment>
<evidence type="ECO:0000313" key="2">
    <source>
        <dbReference type="EMBL" id="GAF82325.1"/>
    </source>
</evidence>
<proteinExistence type="predicted"/>
<dbReference type="InterPro" id="IPR032466">
    <property type="entry name" value="Metal_Hydrolase"/>
</dbReference>
<dbReference type="Gene3D" id="3.20.20.140">
    <property type="entry name" value="Metal-dependent hydrolases"/>
    <property type="match status" value="1"/>
</dbReference>
<dbReference type="SUPFAM" id="SSF51556">
    <property type="entry name" value="Metallo-dependent hydrolases"/>
    <property type="match status" value="1"/>
</dbReference>
<reference evidence="2" key="1">
    <citation type="journal article" date="2014" name="Front. Microbiol.">
        <title>High frequency of phylogenetically diverse reductive dehalogenase-homologous genes in deep subseafloor sedimentary metagenomes.</title>
        <authorList>
            <person name="Kawai M."/>
            <person name="Futagami T."/>
            <person name="Toyoda A."/>
            <person name="Takaki Y."/>
            <person name="Nishi S."/>
            <person name="Hori S."/>
            <person name="Arai W."/>
            <person name="Tsubouchi T."/>
            <person name="Morono Y."/>
            <person name="Uchiyama I."/>
            <person name="Ito T."/>
            <person name="Fujiyama A."/>
            <person name="Inagaki F."/>
            <person name="Takami H."/>
        </authorList>
    </citation>
    <scope>NUCLEOTIDE SEQUENCE</scope>
    <source>
        <strain evidence="2">Expedition CK06-06</strain>
    </source>
</reference>
<dbReference type="GO" id="GO:0016787">
    <property type="term" value="F:hydrolase activity"/>
    <property type="evidence" value="ECO:0007669"/>
    <property type="project" value="InterPro"/>
</dbReference>
<evidence type="ECO:0000259" key="1">
    <source>
        <dbReference type="Pfam" id="PF04909"/>
    </source>
</evidence>
<sequence length="132" mass="15490">PIMIHGSMHFWREAYMWHGHPRYIDEVAVDFPELKIIISHGGNGFGPSVLAVAQRHPNVYLDFSALRPKHMAPEFIQAANTYLKKKCIFGTDYPLIEFSEQIDLWKYALREKVWEFFFHQNILDALCKEPVQ</sequence>
<dbReference type="Pfam" id="PF04909">
    <property type="entry name" value="Amidohydro_2"/>
    <property type="match status" value="1"/>
</dbReference>
<protein>
    <recommendedName>
        <fullName evidence="1">Amidohydrolase-related domain-containing protein</fullName>
    </recommendedName>
</protein>
<name>X0U1K4_9ZZZZ</name>